<feature type="compositionally biased region" description="Polar residues" evidence="1">
    <location>
        <begin position="186"/>
        <end position="201"/>
    </location>
</feature>
<dbReference type="EMBL" id="QORL01000017">
    <property type="protein sequence ID" value="TFF76514.1"/>
    <property type="molecule type" value="Genomic_DNA"/>
</dbReference>
<keyword evidence="2" id="KW-0812">Transmembrane</keyword>
<evidence type="ECO:0000313" key="6">
    <source>
        <dbReference type="Proteomes" id="UP000297914"/>
    </source>
</evidence>
<evidence type="ECO:0000313" key="3">
    <source>
        <dbReference type="EMBL" id="TFF76514.1"/>
    </source>
</evidence>
<evidence type="ECO:0000256" key="1">
    <source>
        <dbReference type="SAM" id="MobiDB-lite"/>
    </source>
</evidence>
<keyword evidence="2" id="KW-1133">Transmembrane helix</keyword>
<feature type="region of interest" description="Disordered" evidence="1">
    <location>
        <begin position="186"/>
        <end position="206"/>
    </location>
</feature>
<keyword evidence="5" id="KW-1185">Reference proteome</keyword>
<organism evidence="4 6">
    <name type="scientific">Aeromonas taiwanensis</name>
    <dbReference type="NCBI Taxonomy" id="633417"/>
    <lineage>
        <taxon>Bacteria</taxon>
        <taxon>Pseudomonadati</taxon>
        <taxon>Pseudomonadota</taxon>
        <taxon>Gammaproteobacteria</taxon>
        <taxon>Aeromonadales</taxon>
        <taxon>Aeromonadaceae</taxon>
        <taxon>Aeromonas</taxon>
    </lineage>
</organism>
<dbReference type="OrthoDB" id="7061550at2"/>
<dbReference type="EMBL" id="QORK01000017">
    <property type="protein sequence ID" value="TFF80962.1"/>
    <property type="molecule type" value="Genomic_DNA"/>
</dbReference>
<feature type="compositionally biased region" description="Polar residues" evidence="1">
    <location>
        <begin position="494"/>
        <end position="507"/>
    </location>
</feature>
<feature type="region of interest" description="Disordered" evidence="1">
    <location>
        <begin position="487"/>
        <end position="507"/>
    </location>
</feature>
<dbReference type="InterPro" id="IPR021207">
    <property type="entry name" value="Integr_conj_element_PFL4705"/>
</dbReference>
<evidence type="ECO:0000313" key="4">
    <source>
        <dbReference type="EMBL" id="TFF80962.1"/>
    </source>
</evidence>
<accession>A0A5F0KB40</accession>
<dbReference type="Proteomes" id="UP000297914">
    <property type="component" value="Unassembled WGS sequence"/>
</dbReference>
<dbReference type="NCBIfam" id="TIGR03752">
    <property type="entry name" value="conj_TIGR03752"/>
    <property type="match status" value="1"/>
</dbReference>
<gene>
    <name evidence="3" type="ORF">DRM93_09420</name>
    <name evidence="4" type="ORF">DRM94_09420</name>
</gene>
<reference evidence="4 6" key="1">
    <citation type="submission" date="2018-06" db="EMBL/GenBank/DDBJ databases">
        <title>Occurrence of a novel blaKPC-2- and qnrS2- harbouring IncP6 plasmid from Aeromonas taiwanensis isolates recovered from the river sediments.</title>
        <authorList>
            <person name="Zheng B."/>
            <person name="Yu X."/>
            <person name="Xiao Y."/>
        </authorList>
    </citation>
    <scope>NUCLEOTIDE SEQUENCE [LARGE SCALE GENOMIC DNA]</scope>
    <source>
        <strain evidence="3 5">1713</strain>
        <strain evidence="4 6">198</strain>
    </source>
</reference>
<evidence type="ECO:0000256" key="2">
    <source>
        <dbReference type="SAM" id="Phobius"/>
    </source>
</evidence>
<evidence type="ECO:0000313" key="5">
    <source>
        <dbReference type="Proteomes" id="UP000297720"/>
    </source>
</evidence>
<dbReference type="RefSeq" id="WP_134695603.1">
    <property type="nucleotide sequence ID" value="NZ_QORJ01000021.1"/>
</dbReference>
<protein>
    <submittedName>
        <fullName evidence="4">TIGR03752 family integrating conjugative element protein</fullName>
    </submittedName>
</protein>
<name>A0A5F0KB40_9GAMM</name>
<dbReference type="AlphaFoldDB" id="A0A5F0KB40"/>
<sequence>MSGVMVGENPMLKIGAGVMLVGAIVVGYTAFTAPENNHADTLKAEQGEGEGKVKIERRHTRLGAEADTPETSVEALAKAVTDLSTRLVQVEEGKSNSRNSALPVAPPVEADSPTVIALKQKIEELESKLSPNENSEPQQPVATETVVDPYPERAQPGRDFGLGQDEAPAGNVRKSIDLPAVPNLFNPNGSGSQSVGSTSLPADSDEGVDWIIPSDAQRATDEQTGKDVLKYPKFKGSGYRNLHTSRNANSNLMALSDDEKKSSLVPIYTIPENASFLGSVGATALIGRVPLNNQVTDPFPFKVVVGQKNLATNGIKIPNLQGMVVSGLARGDYTLKCLYGQINSVTYTFIDGTIRTVASKGKEDGGGLGYLADYQGVPCISGKYITNLPSYLAQTMGINTIAGAAEAFANGQAEITKNTDGSSSSSIVGESNSINYMLGKGVGKGVQSGSDALAERQQGAYDAVYVPPGTRVEIHLTSQIDIDYDKKGRKVSHVQPTNHYSNNRGFD</sequence>
<comment type="caution">
    <text evidence="4">The sequence shown here is derived from an EMBL/GenBank/DDBJ whole genome shotgun (WGS) entry which is preliminary data.</text>
</comment>
<dbReference type="Proteomes" id="UP000297720">
    <property type="component" value="Unassembled WGS sequence"/>
</dbReference>
<keyword evidence="2" id="KW-0472">Membrane</keyword>
<feature type="transmembrane region" description="Helical" evidence="2">
    <location>
        <begin position="12"/>
        <end position="31"/>
    </location>
</feature>
<proteinExistence type="predicted"/>